<organism evidence="12 13">
    <name type="scientific">Candidatus Wallbacteria bacterium HGW-Wallbacteria-1</name>
    <dbReference type="NCBI Taxonomy" id="2013854"/>
    <lineage>
        <taxon>Bacteria</taxon>
        <taxon>Candidatus Walliibacteriota</taxon>
    </lineage>
</organism>
<dbReference type="GO" id="GO:0030488">
    <property type="term" value="P:tRNA methylation"/>
    <property type="evidence" value="ECO:0007669"/>
    <property type="project" value="TreeGrafter"/>
</dbReference>
<feature type="domain" description="MnmG N-terminal" evidence="10">
    <location>
        <begin position="2"/>
        <end position="395"/>
    </location>
</feature>
<evidence type="ECO:0000256" key="4">
    <source>
        <dbReference type="ARBA" id="ARBA00022630"/>
    </source>
</evidence>
<reference evidence="12 13" key="1">
    <citation type="journal article" date="2017" name="ISME J.">
        <title>Potential for microbial H2 and metal transformations associated with novel bacteria and archaea in deep terrestrial subsurface sediments.</title>
        <authorList>
            <person name="Hernsdorf A.W."/>
            <person name="Amano Y."/>
            <person name="Miyakawa K."/>
            <person name="Ise K."/>
            <person name="Suzuki Y."/>
            <person name="Anantharaman K."/>
            <person name="Probst A."/>
            <person name="Burstein D."/>
            <person name="Thomas B.C."/>
            <person name="Banfield J.F."/>
        </authorList>
    </citation>
    <scope>NUCLEOTIDE SEQUENCE [LARGE SCALE GENOMIC DNA]</scope>
    <source>
        <strain evidence="12">HGW-Wallbacteria-1</strain>
    </source>
</reference>
<comment type="similarity">
    <text evidence="2">Belongs to the MnmG family.</text>
</comment>
<dbReference type="Pfam" id="PF21680">
    <property type="entry name" value="GIDA_C_1st"/>
    <property type="match status" value="1"/>
</dbReference>
<evidence type="ECO:0000256" key="9">
    <source>
        <dbReference type="ARBA" id="ARBA00031800"/>
    </source>
</evidence>
<dbReference type="PANTHER" id="PTHR11806">
    <property type="entry name" value="GLUCOSE INHIBITED DIVISION PROTEIN A"/>
    <property type="match status" value="1"/>
</dbReference>
<dbReference type="PANTHER" id="PTHR11806:SF0">
    <property type="entry name" value="PROTEIN MTO1 HOMOLOG, MITOCHONDRIAL"/>
    <property type="match status" value="1"/>
</dbReference>
<evidence type="ECO:0000313" key="13">
    <source>
        <dbReference type="Proteomes" id="UP000233256"/>
    </source>
</evidence>
<dbReference type="InterPro" id="IPR049312">
    <property type="entry name" value="GIDA_C_N"/>
</dbReference>
<evidence type="ECO:0000313" key="12">
    <source>
        <dbReference type="EMBL" id="PKK92055.1"/>
    </source>
</evidence>
<dbReference type="InterPro" id="IPR002218">
    <property type="entry name" value="MnmG-rel"/>
</dbReference>
<dbReference type="InterPro" id="IPR004416">
    <property type="entry name" value="MnmG"/>
</dbReference>
<accession>A0A2N1PUP2</accession>
<evidence type="ECO:0000256" key="8">
    <source>
        <dbReference type="ARBA" id="ARBA00025948"/>
    </source>
</evidence>
<dbReference type="InterPro" id="IPR020595">
    <property type="entry name" value="MnmG-rel_CS"/>
</dbReference>
<evidence type="ECO:0000256" key="2">
    <source>
        <dbReference type="ARBA" id="ARBA00007653"/>
    </source>
</evidence>
<name>A0A2N1PUP2_9BACT</name>
<protein>
    <recommendedName>
        <fullName evidence="3">tRNA uridine 5-carboxymethylaminomethyl modification enzyme MnmG</fullName>
    </recommendedName>
    <alternativeName>
        <fullName evidence="9">Glucose-inhibited division protein A</fullName>
    </alternativeName>
</protein>
<comment type="subunit">
    <text evidence="8">Homodimer. Heterotetramer of two MnmE and two MnmG subunits.</text>
</comment>
<dbReference type="Gene3D" id="3.50.50.60">
    <property type="entry name" value="FAD/NAD(P)-binding domain"/>
    <property type="match status" value="2"/>
</dbReference>
<comment type="caution">
    <text evidence="12">The sequence shown here is derived from an EMBL/GenBank/DDBJ whole genome shotgun (WGS) entry which is preliminary data.</text>
</comment>
<keyword evidence="7" id="KW-0520">NAD</keyword>
<dbReference type="GO" id="GO:0050660">
    <property type="term" value="F:flavin adenine dinucleotide binding"/>
    <property type="evidence" value="ECO:0007669"/>
    <property type="project" value="InterPro"/>
</dbReference>
<dbReference type="EMBL" id="PGXC01000001">
    <property type="protein sequence ID" value="PKK92055.1"/>
    <property type="molecule type" value="Genomic_DNA"/>
</dbReference>
<dbReference type="NCBIfam" id="TIGR00136">
    <property type="entry name" value="mnmG_gidA"/>
    <property type="match status" value="1"/>
</dbReference>
<gene>
    <name evidence="12" type="primary">gidA</name>
    <name evidence="12" type="ORF">CVV64_01165</name>
</gene>
<evidence type="ECO:0000256" key="7">
    <source>
        <dbReference type="ARBA" id="ARBA00023027"/>
    </source>
</evidence>
<evidence type="ECO:0000259" key="10">
    <source>
        <dbReference type="Pfam" id="PF01134"/>
    </source>
</evidence>
<comment type="cofactor">
    <cofactor evidence="1">
        <name>FAD</name>
        <dbReference type="ChEBI" id="CHEBI:57692"/>
    </cofactor>
</comment>
<sequence length="619" mass="67859">MDVVVVGGGHAGCEAALASARRGLSTLLLTLDLDRLGKMPCNPSMGGPGKSQLVSETDALGGIQGFLADRCAIHARVLNRGRGPAVQALRVQEDRQAYEVWMKHFLESVPNLYLLQGEAVALKLEGDRVIGVETAMGEMIPCLACVLAPGTFFRGTIHIGSASWNGGRASEPASNALPHFLEENMGVSFVRFKTGTPPRIDSASVDLDSMEVQLPEAEDLRFSLLKADRLFAMDRACWRVRTTQETHSVIMDNIKGSPLYGEGPSISGKGPRYCPSIETKVLEHPSRESHILFLEPEGAETSELYLSGFSTSMPHNVQLEMVRTLNGFSHALISRPGYAVEYDVIGTGQLKSNLSLNSFENLFVAGQINGSSGYEEAASQGIIAGMNAALHTLGEKPFIPSPLLSYCGSLINLMVESRVTEPVRMFTSLVQNRLSVRSDNADFRLGDEARSRGFLDDQRREIQCSRRRSLDELRSSLRTFKILPSKLNSYSGDKRAAEPRSLWELLRVQGVSWLEIRDKFPELSHGIDQSVWSTIAVEALYEPFIAVQQERCGFETSVHLLPYPGWRDIAAIPDLPKAAVALIGQACPESYSELGKLLGESSASMIHILKRLGRKQSDR</sequence>
<dbReference type="GO" id="GO:0002098">
    <property type="term" value="P:tRNA wobble uridine modification"/>
    <property type="evidence" value="ECO:0007669"/>
    <property type="project" value="InterPro"/>
</dbReference>
<keyword evidence="4" id="KW-0285">Flavoprotein</keyword>
<dbReference type="InterPro" id="IPR036188">
    <property type="entry name" value="FAD/NAD-bd_sf"/>
</dbReference>
<dbReference type="SUPFAM" id="SSF51905">
    <property type="entry name" value="FAD/NAD(P)-binding domain"/>
    <property type="match status" value="1"/>
</dbReference>
<dbReference type="Pfam" id="PF01134">
    <property type="entry name" value="GIDA"/>
    <property type="match status" value="1"/>
</dbReference>
<evidence type="ECO:0000256" key="3">
    <source>
        <dbReference type="ARBA" id="ARBA00020461"/>
    </source>
</evidence>
<evidence type="ECO:0000256" key="1">
    <source>
        <dbReference type="ARBA" id="ARBA00001974"/>
    </source>
</evidence>
<evidence type="ECO:0000256" key="5">
    <source>
        <dbReference type="ARBA" id="ARBA00022694"/>
    </source>
</evidence>
<keyword evidence="5" id="KW-0819">tRNA processing</keyword>
<keyword evidence="6" id="KW-0274">FAD</keyword>
<dbReference type="PROSITE" id="PS01281">
    <property type="entry name" value="GIDA_2"/>
    <property type="match status" value="1"/>
</dbReference>
<feature type="domain" description="tRNA uridine 5-carboxymethylaminomethyl modification enzyme C-terminal N-terninal subdomain" evidence="11">
    <location>
        <begin position="457"/>
        <end position="549"/>
    </location>
</feature>
<dbReference type="Proteomes" id="UP000233256">
    <property type="component" value="Unassembled WGS sequence"/>
</dbReference>
<proteinExistence type="inferred from homology"/>
<evidence type="ECO:0000256" key="6">
    <source>
        <dbReference type="ARBA" id="ARBA00022827"/>
    </source>
</evidence>
<evidence type="ECO:0000259" key="11">
    <source>
        <dbReference type="Pfam" id="PF21680"/>
    </source>
</evidence>
<dbReference type="InterPro" id="IPR040131">
    <property type="entry name" value="MnmG_N"/>
</dbReference>
<dbReference type="AlphaFoldDB" id="A0A2N1PUP2"/>